<evidence type="ECO:0000256" key="1">
    <source>
        <dbReference type="SAM" id="Phobius"/>
    </source>
</evidence>
<feature type="transmembrane region" description="Helical" evidence="1">
    <location>
        <begin position="276"/>
        <end position="297"/>
    </location>
</feature>
<organism evidence="2 3">
    <name type="scientific">Streptomyces harbinensis</name>
    <dbReference type="NCBI Taxonomy" id="1176198"/>
    <lineage>
        <taxon>Bacteria</taxon>
        <taxon>Bacillati</taxon>
        <taxon>Actinomycetota</taxon>
        <taxon>Actinomycetes</taxon>
        <taxon>Kitasatosporales</taxon>
        <taxon>Streptomycetaceae</taxon>
        <taxon>Streptomyces</taxon>
    </lineage>
</organism>
<evidence type="ECO:0000313" key="2">
    <source>
        <dbReference type="EMBL" id="SFS42382.1"/>
    </source>
</evidence>
<keyword evidence="3" id="KW-1185">Reference proteome</keyword>
<sequence length="365" mass="37452">MEPISGYARDGFLSSLRAAVTPRAALLVLGVLLLQWAFITSYVGALHRAEPHRIPLAVVAPEEMAGQLVHALDGLPGNPVRVEHTATDEADGLRRVQHRDVDGALIVDGGGTQDTLLVATGGGTSTAEALAQVLQSVAAGQNRTLEIRDVAPAAAGDARGLSSFFLVVGWVVGGYLCGAVLAISHGSRAATVPRALFRLGALAVYSLLGGLGGAVIVGPVLDALPGRVISLALLGALVVFATGALTLALQALFGIVGIGLTLLVVVILGNPSAGGAIGTALLPAFWRGISSVMIPGAGTWGARSVAYFDGHALTHPLVVLGIWAVAGVVVTLLASLFGGRRRWRDEMPYRTVSDGGFLGIKPWTQ</sequence>
<keyword evidence="1" id="KW-1133">Transmembrane helix</keyword>
<feature type="transmembrane region" description="Helical" evidence="1">
    <location>
        <begin position="317"/>
        <end position="337"/>
    </location>
</feature>
<name>A0A1I6PQ79_9ACTN</name>
<dbReference type="STRING" id="1176198.SAMN05444716_101657"/>
<dbReference type="EMBL" id="FPAB01000001">
    <property type="protein sequence ID" value="SFS42382.1"/>
    <property type="molecule type" value="Genomic_DNA"/>
</dbReference>
<feature type="transmembrane region" description="Helical" evidence="1">
    <location>
        <begin position="164"/>
        <end position="183"/>
    </location>
</feature>
<gene>
    <name evidence="2" type="ORF">SAMN05444716_101657</name>
</gene>
<keyword evidence="1" id="KW-0472">Membrane</keyword>
<keyword evidence="1" id="KW-0812">Transmembrane</keyword>
<feature type="transmembrane region" description="Helical" evidence="1">
    <location>
        <begin position="24"/>
        <end position="45"/>
    </location>
</feature>
<feature type="transmembrane region" description="Helical" evidence="1">
    <location>
        <begin position="195"/>
        <end position="221"/>
    </location>
</feature>
<dbReference type="Proteomes" id="UP000198873">
    <property type="component" value="Unassembled WGS sequence"/>
</dbReference>
<protein>
    <submittedName>
        <fullName evidence="2">Uncharacterized protein</fullName>
    </submittedName>
</protein>
<feature type="transmembrane region" description="Helical" evidence="1">
    <location>
        <begin position="228"/>
        <end position="245"/>
    </location>
</feature>
<dbReference type="AlphaFoldDB" id="A0A1I6PQ79"/>
<proteinExistence type="predicted"/>
<reference evidence="3" key="1">
    <citation type="submission" date="2016-10" db="EMBL/GenBank/DDBJ databases">
        <authorList>
            <person name="Varghese N."/>
            <person name="Submissions S."/>
        </authorList>
    </citation>
    <scope>NUCLEOTIDE SEQUENCE [LARGE SCALE GENOMIC DNA]</scope>
    <source>
        <strain evidence="3">CGMCC 4.7047</strain>
    </source>
</reference>
<dbReference type="RefSeq" id="WP_093842115.1">
    <property type="nucleotide sequence ID" value="NZ_CP054938.1"/>
</dbReference>
<evidence type="ECO:0000313" key="3">
    <source>
        <dbReference type="Proteomes" id="UP000198873"/>
    </source>
</evidence>
<accession>A0A1I6PQ79</accession>
<feature type="transmembrane region" description="Helical" evidence="1">
    <location>
        <begin position="251"/>
        <end position="269"/>
    </location>
</feature>